<protein>
    <submittedName>
        <fullName evidence="1">Transmembrane domain-containing protein</fullName>
    </submittedName>
</protein>
<dbReference type="Proteomes" id="UP000018208">
    <property type="component" value="Unassembled WGS sequence"/>
</dbReference>
<dbReference type="AlphaFoldDB" id="V6LY93"/>
<evidence type="ECO:0000313" key="3">
    <source>
        <dbReference type="Proteomes" id="UP000018208"/>
    </source>
</evidence>
<keyword evidence="1" id="KW-0812">Transmembrane</keyword>
<evidence type="ECO:0000313" key="1">
    <source>
        <dbReference type="EMBL" id="EST49203.1"/>
    </source>
</evidence>
<name>V6LY93_9EUKA</name>
<accession>V6LY93</accession>
<dbReference type="EMBL" id="AUWU02000007">
    <property type="protein sequence ID" value="KAH0570452.1"/>
    <property type="molecule type" value="Genomic_DNA"/>
</dbReference>
<reference evidence="1 2" key="1">
    <citation type="journal article" date="2014" name="PLoS Genet.">
        <title>The Genome of Spironucleus salmonicida Highlights a Fish Pathogen Adapted to Fluctuating Environments.</title>
        <authorList>
            <person name="Xu F."/>
            <person name="Jerlstrom-Hultqvist J."/>
            <person name="Einarsson E."/>
            <person name="Astvaldsson A."/>
            <person name="Svard S.G."/>
            <person name="Andersson J.O."/>
        </authorList>
    </citation>
    <scope>NUCLEOTIDE SEQUENCE</scope>
    <source>
        <strain evidence="2">ATCC 50377</strain>
    </source>
</reference>
<gene>
    <name evidence="1" type="ORF">SS50377_10420</name>
    <name evidence="2" type="ORF">SS50377_26732</name>
</gene>
<organism evidence="1">
    <name type="scientific">Spironucleus salmonicida</name>
    <dbReference type="NCBI Taxonomy" id="348837"/>
    <lineage>
        <taxon>Eukaryota</taxon>
        <taxon>Metamonada</taxon>
        <taxon>Diplomonadida</taxon>
        <taxon>Hexamitidae</taxon>
        <taxon>Hexamitinae</taxon>
        <taxon>Spironucleus</taxon>
    </lineage>
</organism>
<proteinExistence type="predicted"/>
<keyword evidence="3" id="KW-1185">Reference proteome</keyword>
<evidence type="ECO:0000313" key="2">
    <source>
        <dbReference type="EMBL" id="KAH0570452.1"/>
    </source>
</evidence>
<reference evidence="2" key="2">
    <citation type="submission" date="2020-12" db="EMBL/GenBank/DDBJ databases">
        <title>New Spironucleus salmonicida genome in near-complete chromosomes.</title>
        <authorList>
            <person name="Xu F."/>
            <person name="Kurt Z."/>
            <person name="Jimenez-Gonzalez A."/>
            <person name="Astvaldsson A."/>
            <person name="Andersson J.O."/>
            <person name="Svard S.G."/>
        </authorList>
    </citation>
    <scope>NUCLEOTIDE SEQUENCE</scope>
    <source>
        <strain evidence="2">ATCC 50377</strain>
    </source>
</reference>
<dbReference type="EMBL" id="KI545953">
    <property type="protein sequence ID" value="EST49203.1"/>
    <property type="molecule type" value="Genomic_DNA"/>
</dbReference>
<dbReference type="VEuPathDB" id="GiardiaDB:SS50377_26732"/>
<sequence length="281" mass="33032">MNNFRTIQFKSHARQLNLITISDTEIQEAFKTSVISKQTLEKQICYCQVSMKAAQIAIGRSKILSTLLKDTDFQSTILNLVSSICCSFWMIINDSKFLNLILECFKIDQREEYAQLLEIQQILKFIDKDQIEFFAIIVEKMLEFDHQVFNIIQQFITFPATTYALICIRNLFIKFPEQMNSQEMFKIICKNFEHAPQVQQQELVGIIEPLLYLQIISSEQISQILNIFTRKVYLFECQLHLIDLFSQFMQIPIGIIQLIKQQSEKISKTQKYSIKLLKQLQ</sequence>
<keyword evidence="1" id="KW-0472">Membrane</keyword>